<gene>
    <name evidence="1" type="ORF">ACFPWV_25475</name>
</gene>
<reference evidence="2" key="1">
    <citation type="journal article" date="2019" name="Int. J. Syst. Evol. Microbiol.">
        <title>The Global Catalogue of Microorganisms (GCM) 10K type strain sequencing project: providing services to taxonomists for standard genome sequencing and annotation.</title>
        <authorList>
            <consortium name="The Broad Institute Genomics Platform"/>
            <consortium name="The Broad Institute Genome Sequencing Center for Infectious Disease"/>
            <person name="Wu L."/>
            <person name="Ma J."/>
        </authorList>
    </citation>
    <scope>NUCLEOTIDE SEQUENCE [LARGE SCALE GENOMIC DNA]</scope>
    <source>
        <strain evidence="2">CGMCC 4.7131</strain>
    </source>
</reference>
<dbReference type="EMBL" id="JBHSKN010000022">
    <property type="protein sequence ID" value="MFC5243215.1"/>
    <property type="molecule type" value="Genomic_DNA"/>
</dbReference>
<evidence type="ECO:0000313" key="1">
    <source>
        <dbReference type="EMBL" id="MFC5243215.1"/>
    </source>
</evidence>
<accession>A0ABW0E090</accession>
<sequence>MTNVFTHRVAELNRRGKTYQQMAADCDFKRSVTWWNKMYWTEIDNPPEPALFPYLAKALEVTERRVRELVAEQWCDVRPDDTVPEHLRTLLSVAREVDERDALKLVELAMVMYRKRVITMERDRYSAMLLEAYTAGSGGPLTAEQLGSLRLPEKRAVKNNPSLEVTPEAQAMLDAIPEPKEE</sequence>
<dbReference type="RefSeq" id="WP_344559141.1">
    <property type="nucleotide sequence ID" value="NZ_BAAATG010000012.1"/>
</dbReference>
<protein>
    <submittedName>
        <fullName evidence="1">Uncharacterized protein</fullName>
    </submittedName>
</protein>
<evidence type="ECO:0000313" key="2">
    <source>
        <dbReference type="Proteomes" id="UP001596035"/>
    </source>
</evidence>
<keyword evidence="2" id="KW-1185">Reference proteome</keyword>
<organism evidence="1 2">
    <name type="scientific">Streptomyces atrovirens</name>
    <dbReference type="NCBI Taxonomy" id="285556"/>
    <lineage>
        <taxon>Bacteria</taxon>
        <taxon>Bacillati</taxon>
        <taxon>Actinomycetota</taxon>
        <taxon>Actinomycetes</taxon>
        <taxon>Kitasatosporales</taxon>
        <taxon>Streptomycetaceae</taxon>
        <taxon>Streptomyces</taxon>
    </lineage>
</organism>
<comment type="caution">
    <text evidence="1">The sequence shown here is derived from an EMBL/GenBank/DDBJ whole genome shotgun (WGS) entry which is preliminary data.</text>
</comment>
<dbReference type="Proteomes" id="UP001596035">
    <property type="component" value="Unassembled WGS sequence"/>
</dbReference>
<proteinExistence type="predicted"/>
<name>A0ABW0E090_9ACTN</name>